<dbReference type="Gene3D" id="2.60.120.40">
    <property type="match status" value="1"/>
</dbReference>
<dbReference type="Pfam" id="PF00229">
    <property type="entry name" value="TNF"/>
    <property type="match status" value="1"/>
</dbReference>
<dbReference type="AlphaFoldDB" id="A0A4U5UJ37"/>
<dbReference type="InterPro" id="IPR006052">
    <property type="entry name" value="TNF_dom"/>
</dbReference>
<feature type="domain" description="THD" evidence="6">
    <location>
        <begin position="123"/>
        <end position="272"/>
    </location>
</feature>
<proteinExistence type="inferred from homology"/>
<dbReference type="OrthoDB" id="5983780at2759"/>
<protein>
    <submittedName>
        <fullName evidence="7">Tumor necrosis factor ligand superfamily member 6 CD95 ligand</fullName>
    </submittedName>
</protein>
<dbReference type="GO" id="GO:0005125">
    <property type="term" value="F:cytokine activity"/>
    <property type="evidence" value="ECO:0007669"/>
    <property type="project" value="UniProtKB-KW"/>
</dbReference>
<accession>A0A4U5UJ37</accession>
<comment type="similarity">
    <text evidence="2">Belongs to the tumor necrosis factor family.</text>
</comment>
<feature type="transmembrane region" description="Helical" evidence="5">
    <location>
        <begin position="54"/>
        <end position="82"/>
    </location>
</feature>
<comment type="subcellular location">
    <subcellularLocation>
        <location evidence="1">Membrane</location>
    </subcellularLocation>
</comment>
<keyword evidence="5" id="KW-0812">Transmembrane</keyword>
<keyword evidence="4 5" id="KW-0472">Membrane</keyword>
<keyword evidence="8" id="KW-1185">Reference proteome</keyword>
<dbReference type="GO" id="GO:0005615">
    <property type="term" value="C:extracellular space"/>
    <property type="evidence" value="ECO:0007669"/>
    <property type="project" value="UniProtKB-KW"/>
</dbReference>
<evidence type="ECO:0000256" key="3">
    <source>
        <dbReference type="ARBA" id="ARBA00022514"/>
    </source>
</evidence>
<reference evidence="7 8" key="1">
    <citation type="submission" date="2019-01" db="EMBL/GenBank/DDBJ databases">
        <title>Genome Assembly of Collichthys lucidus.</title>
        <authorList>
            <person name="Cai M."/>
            <person name="Xiao S."/>
        </authorList>
    </citation>
    <scope>NUCLEOTIDE SEQUENCE [LARGE SCALE GENOMIC DNA]</scope>
    <source>
        <strain evidence="7">JT15FE1705JMU</strain>
        <tissue evidence="7">Muscle</tissue>
    </source>
</reference>
<dbReference type="GO" id="GO:0008625">
    <property type="term" value="P:extrinsic apoptotic signaling pathway via death domain receptors"/>
    <property type="evidence" value="ECO:0007669"/>
    <property type="project" value="TreeGrafter"/>
</dbReference>
<dbReference type="GO" id="GO:0043123">
    <property type="term" value="P:positive regulation of canonical NF-kappaB signal transduction"/>
    <property type="evidence" value="ECO:0007669"/>
    <property type="project" value="TreeGrafter"/>
</dbReference>
<keyword evidence="3" id="KW-0202">Cytokine</keyword>
<sequence>MSCDQCYPLPQVFLVDGGGGSQDSAQPPSLVPCWSFPPAQQRVRSREKSRGTMVVSFGGALIVLMLFLLVFAALGVGAYQIYNMQKELKKMKEAKPETEFNLAEKQIGHYDPGLTGEDKDDRPAAHVIGRIEKNHFYKTLRWQSHLGRAFVSGGVAYRFEDGALQVNETGLYHIYSRVELIFKDCTPTSSVCSHGVCEESRTSHDCDPDGGQQSRFLLSAKRAPLDLGELPGLCPAAAEIRQSFCECFAPQLSHSCTLCQLLWSLQDLKSWG</sequence>
<dbReference type="STRING" id="240159.A0A4U5UJ37"/>
<dbReference type="GO" id="GO:0006955">
    <property type="term" value="P:immune response"/>
    <property type="evidence" value="ECO:0007669"/>
    <property type="project" value="InterPro"/>
</dbReference>
<gene>
    <name evidence="7" type="ORF">D9C73_008870</name>
</gene>
<dbReference type="GO" id="GO:0016020">
    <property type="term" value="C:membrane"/>
    <property type="evidence" value="ECO:0007669"/>
    <property type="project" value="UniProtKB-SubCell"/>
</dbReference>
<dbReference type="EMBL" id="CM014085">
    <property type="protein sequence ID" value="TKS74787.1"/>
    <property type="molecule type" value="Genomic_DNA"/>
</dbReference>
<dbReference type="PANTHER" id="PTHR11471:SF33">
    <property type="entry name" value="TUMOR NECROSIS FACTOR LIGAND SUPERFAMILY MEMBER 6"/>
    <property type="match status" value="1"/>
</dbReference>
<dbReference type="PROSITE" id="PS50049">
    <property type="entry name" value="THD_2"/>
    <property type="match status" value="1"/>
</dbReference>
<evidence type="ECO:0000259" key="6">
    <source>
        <dbReference type="PROSITE" id="PS50049"/>
    </source>
</evidence>
<evidence type="ECO:0000313" key="7">
    <source>
        <dbReference type="EMBL" id="TKS74787.1"/>
    </source>
</evidence>
<name>A0A4U5UJ37_COLLU</name>
<organism evidence="7 8">
    <name type="scientific">Collichthys lucidus</name>
    <name type="common">Big head croaker</name>
    <name type="synonym">Sciaena lucida</name>
    <dbReference type="NCBI Taxonomy" id="240159"/>
    <lineage>
        <taxon>Eukaryota</taxon>
        <taxon>Metazoa</taxon>
        <taxon>Chordata</taxon>
        <taxon>Craniata</taxon>
        <taxon>Vertebrata</taxon>
        <taxon>Euteleostomi</taxon>
        <taxon>Actinopterygii</taxon>
        <taxon>Neopterygii</taxon>
        <taxon>Teleostei</taxon>
        <taxon>Neoteleostei</taxon>
        <taxon>Acanthomorphata</taxon>
        <taxon>Eupercaria</taxon>
        <taxon>Sciaenidae</taxon>
        <taxon>Collichthys</taxon>
    </lineage>
</organism>
<dbReference type="PANTHER" id="PTHR11471">
    <property type="entry name" value="TUMOR NECROSIS FACTOR FAMILY MEMBER"/>
    <property type="match status" value="1"/>
</dbReference>
<dbReference type="GO" id="GO:0005164">
    <property type="term" value="F:tumor necrosis factor receptor binding"/>
    <property type="evidence" value="ECO:0007669"/>
    <property type="project" value="InterPro"/>
</dbReference>
<evidence type="ECO:0000256" key="2">
    <source>
        <dbReference type="ARBA" id="ARBA00008670"/>
    </source>
</evidence>
<dbReference type="Proteomes" id="UP000298787">
    <property type="component" value="Chromosome 8"/>
</dbReference>
<evidence type="ECO:0000256" key="5">
    <source>
        <dbReference type="SAM" id="Phobius"/>
    </source>
</evidence>
<evidence type="ECO:0000313" key="8">
    <source>
        <dbReference type="Proteomes" id="UP000298787"/>
    </source>
</evidence>
<keyword evidence="5" id="KW-1133">Transmembrane helix</keyword>
<evidence type="ECO:0000256" key="1">
    <source>
        <dbReference type="ARBA" id="ARBA00004370"/>
    </source>
</evidence>
<dbReference type="SUPFAM" id="SSF49842">
    <property type="entry name" value="TNF-like"/>
    <property type="match status" value="1"/>
</dbReference>
<evidence type="ECO:0000256" key="4">
    <source>
        <dbReference type="ARBA" id="ARBA00023136"/>
    </source>
</evidence>
<dbReference type="InterPro" id="IPR008983">
    <property type="entry name" value="Tumour_necrosis_fac-like_dom"/>
</dbReference>